<proteinExistence type="predicted"/>
<dbReference type="RefSeq" id="WP_224038941.1">
    <property type="nucleotide sequence ID" value="NZ_CAJZAH010000001.1"/>
</dbReference>
<evidence type="ECO:0000256" key="3">
    <source>
        <dbReference type="SAM" id="Phobius"/>
    </source>
</evidence>
<feature type="transmembrane region" description="Helical" evidence="3">
    <location>
        <begin position="95"/>
        <end position="114"/>
    </location>
</feature>
<feature type="transmembrane region" description="Helical" evidence="3">
    <location>
        <begin position="148"/>
        <end position="169"/>
    </location>
</feature>
<evidence type="ECO:0000256" key="1">
    <source>
        <dbReference type="ARBA" id="ARBA00012528"/>
    </source>
</evidence>
<dbReference type="InterPro" id="IPR043128">
    <property type="entry name" value="Rev_trsase/Diguanyl_cyclase"/>
</dbReference>
<dbReference type="InterPro" id="IPR050469">
    <property type="entry name" value="Diguanylate_Cyclase"/>
</dbReference>
<evidence type="ECO:0000313" key="5">
    <source>
        <dbReference type="EMBL" id="CAG9165380.1"/>
    </source>
</evidence>
<keyword evidence="3" id="KW-0472">Membrane</keyword>
<keyword evidence="3" id="KW-0812">Transmembrane</keyword>
<dbReference type="InterPro" id="IPR031621">
    <property type="entry name" value="HisKA_7TM"/>
</dbReference>
<feature type="transmembrane region" description="Helical" evidence="3">
    <location>
        <begin position="181"/>
        <end position="199"/>
    </location>
</feature>
<dbReference type="EC" id="2.7.7.65" evidence="1"/>
<gene>
    <name evidence="5" type="ORF">LMG21510_00065</name>
</gene>
<dbReference type="PANTHER" id="PTHR45138">
    <property type="entry name" value="REGULATORY COMPONENTS OF SENSORY TRANSDUCTION SYSTEM"/>
    <property type="match status" value="1"/>
</dbReference>
<dbReference type="NCBIfam" id="TIGR00254">
    <property type="entry name" value="GGDEF"/>
    <property type="match status" value="1"/>
</dbReference>
<evidence type="ECO:0000256" key="2">
    <source>
        <dbReference type="ARBA" id="ARBA00034247"/>
    </source>
</evidence>
<dbReference type="InterPro" id="IPR029787">
    <property type="entry name" value="Nucleotide_cyclase"/>
</dbReference>
<protein>
    <recommendedName>
        <fullName evidence="1">diguanylate cyclase</fullName>
        <ecNumber evidence="1">2.7.7.65</ecNumber>
    </recommendedName>
</protein>
<dbReference type="InterPro" id="IPR000160">
    <property type="entry name" value="GGDEF_dom"/>
</dbReference>
<feature type="transmembrane region" description="Helical" evidence="3">
    <location>
        <begin position="33"/>
        <end position="52"/>
    </location>
</feature>
<comment type="caution">
    <text evidence="5">The sequence shown here is derived from an EMBL/GenBank/DDBJ whole genome shotgun (WGS) entry which is preliminary data.</text>
</comment>
<dbReference type="PANTHER" id="PTHR45138:SF9">
    <property type="entry name" value="DIGUANYLATE CYCLASE DGCM-RELATED"/>
    <property type="match status" value="1"/>
</dbReference>
<dbReference type="EMBL" id="CAJZAH010000001">
    <property type="protein sequence ID" value="CAG9165380.1"/>
    <property type="molecule type" value="Genomic_DNA"/>
</dbReference>
<evidence type="ECO:0000313" key="6">
    <source>
        <dbReference type="Proteomes" id="UP000721236"/>
    </source>
</evidence>
<comment type="catalytic activity">
    <reaction evidence="2">
        <text>2 GTP = 3',3'-c-di-GMP + 2 diphosphate</text>
        <dbReference type="Rhea" id="RHEA:24898"/>
        <dbReference type="ChEBI" id="CHEBI:33019"/>
        <dbReference type="ChEBI" id="CHEBI:37565"/>
        <dbReference type="ChEBI" id="CHEBI:58805"/>
        <dbReference type="EC" id="2.7.7.65"/>
    </reaction>
</comment>
<keyword evidence="3" id="KW-1133">Transmembrane helix</keyword>
<feature type="transmembrane region" description="Helical" evidence="3">
    <location>
        <begin position="64"/>
        <end position="83"/>
    </location>
</feature>
<dbReference type="Pfam" id="PF16927">
    <property type="entry name" value="HisKA_7TM"/>
    <property type="match status" value="1"/>
</dbReference>
<dbReference type="Gene3D" id="3.30.70.270">
    <property type="match status" value="1"/>
</dbReference>
<dbReference type="SUPFAM" id="SSF55073">
    <property type="entry name" value="Nucleotide cyclase"/>
    <property type="match status" value="1"/>
</dbReference>
<dbReference type="PROSITE" id="PS50887">
    <property type="entry name" value="GGDEF"/>
    <property type="match status" value="1"/>
</dbReference>
<dbReference type="Pfam" id="PF00990">
    <property type="entry name" value="GGDEF"/>
    <property type="match status" value="1"/>
</dbReference>
<dbReference type="SMART" id="SM00267">
    <property type="entry name" value="GGDEF"/>
    <property type="match status" value="1"/>
</dbReference>
<dbReference type="CDD" id="cd01949">
    <property type="entry name" value="GGDEF"/>
    <property type="match status" value="1"/>
</dbReference>
<keyword evidence="6" id="KW-1185">Reference proteome</keyword>
<dbReference type="Proteomes" id="UP000721236">
    <property type="component" value="Unassembled WGS sequence"/>
</dbReference>
<evidence type="ECO:0000259" key="4">
    <source>
        <dbReference type="PROSITE" id="PS50887"/>
    </source>
</evidence>
<feature type="domain" description="GGDEF" evidence="4">
    <location>
        <begin position="383"/>
        <end position="520"/>
    </location>
</feature>
<accession>A0ABN7XW54</accession>
<name>A0ABN7XW54_9BURK</name>
<sequence length="535" mass="57936">MASSYLIICLAGAAFACLAVAMAAWPRRDDPTIAAFLLLATGAGMWCAGRVMEVNAADLPSRILWAKLQYLGIMVVPLGWLLAMVRLARPQWAIARWWTSLALAFTVTTLALVFTNESHGLIWRSVQLVDSGIGPGGLRAVFRHGPAYWVAFAYCYLLLLASVPFLLTARNPYLTANARRLLGAGLLLPLCAQLAYLRGWTAALGGDLTPATFSAMAVLVWFCALRPHLDDVGHYARLRVFDALREGCVIVGADGLIVDANPAARRLLPEIARGQRAPDGWLGATPAVAEGAHYELTVEPVRNLDAKPIGQLVFLRDVSGYRTRERALVQENSSLAVRLNETAEKLTRIEGDLYRDPLTGLLNRRFFQRETAALVNEAFERQMRIGLVLVDIDYFKQFNDIYGHVLGDECLRRVATAIAETVQGPHEFAARVGGEEFAIVLPSATPAHTRAAGLRVVRAVRDLALAHAGASPGHPFVTASVGAICETPATPMFEPLVAMADAAMYAAKRGGRDRFVMGGQHSRLAAGSAPFTVDS</sequence>
<organism evidence="5 6">
    <name type="scientific">Cupriavidus respiraculi</name>
    <dbReference type="NCBI Taxonomy" id="195930"/>
    <lineage>
        <taxon>Bacteria</taxon>
        <taxon>Pseudomonadati</taxon>
        <taxon>Pseudomonadota</taxon>
        <taxon>Betaproteobacteria</taxon>
        <taxon>Burkholderiales</taxon>
        <taxon>Burkholderiaceae</taxon>
        <taxon>Cupriavidus</taxon>
    </lineage>
</organism>
<reference evidence="5 6" key="1">
    <citation type="submission" date="2021-08" db="EMBL/GenBank/DDBJ databases">
        <authorList>
            <person name="Peeters C."/>
        </authorList>
    </citation>
    <scope>NUCLEOTIDE SEQUENCE [LARGE SCALE GENOMIC DNA]</scope>
    <source>
        <strain evidence="5 6">LMG 21510</strain>
    </source>
</reference>